<dbReference type="Proteomes" id="UP001445335">
    <property type="component" value="Unassembled WGS sequence"/>
</dbReference>
<feature type="compositionally biased region" description="Acidic residues" evidence="1">
    <location>
        <begin position="104"/>
        <end position="128"/>
    </location>
</feature>
<feature type="compositionally biased region" description="Gly residues" evidence="1">
    <location>
        <begin position="9"/>
        <end position="20"/>
    </location>
</feature>
<feature type="compositionally biased region" description="Low complexity" evidence="1">
    <location>
        <begin position="133"/>
        <end position="142"/>
    </location>
</feature>
<name>A0AAW1SA35_9CHLO</name>
<protein>
    <submittedName>
        <fullName evidence="2">Uncharacterized protein</fullName>
    </submittedName>
</protein>
<evidence type="ECO:0000313" key="2">
    <source>
        <dbReference type="EMBL" id="KAK9842454.1"/>
    </source>
</evidence>
<gene>
    <name evidence="2" type="ORF">WJX81_000880</name>
</gene>
<keyword evidence="3" id="KW-1185">Reference proteome</keyword>
<accession>A0AAW1SA35</accession>
<comment type="caution">
    <text evidence="2">The sequence shown here is derived from an EMBL/GenBank/DDBJ whole genome shotgun (WGS) entry which is preliminary data.</text>
</comment>
<evidence type="ECO:0000256" key="1">
    <source>
        <dbReference type="SAM" id="MobiDB-lite"/>
    </source>
</evidence>
<feature type="region of interest" description="Disordered" evidence="1">
    <location>
        <begin position="42"/>
        <end position="61"/>
    </location>
</feature>
<feature type="region of interest" description="Disordered" evidence="1">
    <location>
        <begin position="1"/>
        <end position="29"/>
    </location>
</feature>
<feature type="region of interest" description="Disordered" evidence="1">
    <location>
        <begin position="97"/>
        <end position="142"/>
    </location>
</feature>
<proteinExistence type="predicted"/>
<dbReference type="AlphaFoldDB" id="A0AAW1SA35"/>
<dbReference type="EMBL" id="JALJOU010000007">
    <property type="protein sequence ID" value="KAK9842454.1"/>
    <property type="molecule type" value="Genomic_DNA"/>
</dbReference>
<sequence>MRRAAAHTGGRGVRGGGHGGRPFAFSPPGTWSGVGWGQTPHARQGISRGNTLPSTLHWAPPAPLNRTESLILAAEAAGQDKQTPAGAINFFGSNVNHERRFVPDEEDSGSEADMEQDGGADTVDVEDSDGAHAQGHSAQAMARAAALEQEKLALASENQRLNAEVALLRSALHAAHRALARQCRSAGPSHVHRHYSWSVRERSCGAVMVWPDGARTHALSGGSAALGGCAEAPAWL</sequence>
<reference evidence="2 3" key="1">
    <citation type="journal article" date="2024" name="Nat. Commun.">
        <title>Phylogenomics reveals the evolutionary origins of lichenization in chlorophyte algae.</title>
        <authorList>
            <person name="Puginier C."/>
            <person name="Libourel C."/>
            <person name="Otte J."/>
            <person name="Skaloud P."/>
            <person name="Haon M."/>
            <person name="Grisel S."/>
            <person name="Petersen M."/>
            <person name="Berrin J.G."/>
            <person name="Delaux P.M."/>
            <person name="Dal Grande F."/>
            <person name="Keller J."/>
        </authorList>
    </citation>
    <scope>NUCLEOTIDE SEQUENCE [LARGE SCALE GENOMIC DNA]</scope>
    <source>
        <strain evidence="2 3">SAG 245.80</strain>
    </source>
</reference>
<organism evidence="2 3">
    <name type="scientific">Elliptochloris bilobata</name>
    <dbReference type="NCBI Taxonomy" id="381761"/>
    <lineage>
        <taxon>Eukaryota</taxon>
        <taxon>Viridiplantae</taxon>
        <taxon>Chlorophyta</taxon>
        <taxon>core chlorophytes</taxon>
        <taxon>Trebouxiophyceae</taxon>
        <taxon>Trebouxiophyceae incertae sedis</taxon>
        <taxon>Elliptochloris clade</taxon>
        <taxon>Elliptochloris</taxon>
    </lineage>
</organism>
<evidence type="ECO:0000313" key="3">
    <source>
        <dbReference type="Proteomes" id="UP001445335"/>
    </source>
</evidence>